<evidence type="ECO:0000313" key="1">
    <source>
        <dbReference type="EMBL" id="KAJ4727758.1"/>
    </source>
</evidence>
<protein>
    <submittedName>
        <fullName evidence="1">P-loop containing nucleoside triphosphate hydrolase</fullName>
    </submittedName>
</protein>
<accession>A0ACC1YW60</accession>
<keyword evidence="1" id="KW-0378">Hydrolase</keyword>
<dbReference type="Proteomes" id="UP001164539">
    <property type="component" value="Chromosome 1"/>
</dbReference>
<reference evidence="1 2" key="1">
    <citation type="journal article" date="2023" name="Science">
        <title>Complex scaffold remodeling in plant triterpene biosynthesis.</title>
        <authorList>
            <person name="De La Pena R."/>
            <person name="Hodgson H."/>
            <person name="Liu J.C."/>
            <person name="Stephenson M.J."/>
            <person name="Martin A.C."/>
            <person name="Owen C."/>
            <person name="Harkess A."/>
            <person name="Leebens-Mack J."/>
            <person name="Jimenez L.E."/>
            <person name="Osbourn A."/>
            <person name="Sattely E.S."/>
        </authorList>
    </citation>
    <scope>NUCLEOTIDE SEQUENCE [LARGE SCALE GENOMIC DNA]</scope>
    <source>
        <strain evidence="2">cv. JPN11</strain>
        <tissue evidence="1">Leaf</tissue>
    </source>
</reference>
<gene>
    <name evidence="1" type="ORF">OWV82_000803</name>
</gene>
<comment type="caution">
    <text evidence="1">The sequence shown here is derived from an EMBL/GenBank/DDBJ whole genome shotgun (WGS) entry which is preliminary data.</text>
</comment>
<name>A0ACC1YW60_MELAZ</name>
<sequence>MKNQLSSGEEDQYDSSTLVYYWWRSAAKFDECVKLKLELPNVSSLTPRLRVLREMERLALIAPEGLNELRYKLVNYRSGDLWIPTGGIKKEDMDIPPAITILLVGFSGSGKSSLVNLMYSVLSRSGLLLFAQTSSGNSSYSTTMYMEEHNVMRSMQSGFCVYDSRGFDYDRLSEGLAELSSWMNEGVYHNQLCLRSVDYEFMRNDHVDIDHMKSSSKFVQRTVNCVMVVANIAEIYIALKAGDSKPIEATRQLLFTPDLRKCNENPLLIFTHGDLLSTEERIDARIKICECLGVSETNGVYDIVCLTEYGYLAEECDPITAYALTEAVYRALLISDRGHLPKKNFKDCAILILSWVMCFIASLLAILADICSRLGRRDNKLKLW</sequence>
<organism evidence="1 2">
    <name type="scientific">Melia azedarach</name>
    <name type="common">Chinaberry tree</name>
    <dbReference type="NCBI Taxonomy" id="155640"/>
    <lineage>
        <taxon>Eukaryota</taxon>
        <taxon>Viridiplantae</taxon>
        <taxon>Streptophyta</taxon>
        <taxon>Embryophyta</taxon>
        <taxon>Tracheophyta</taxon>
        <taxon>Spermatophyta</taxon>
        <taxon>Magnoliopsida</taxon>
        <taxon>eudicotyledons</taxon>
        <taxon>Gunneridae</taxon>
        <taxon>Pentapetalae</taxon>
        <taxon>rosids</taxon>
        <taxon>malvids</taxon>
        <taxon>Sapindales</taxon>
        <taxon>Meliaceae</taxon>
        <taxon>Melia</taxon>
    </lineage>
</organism>
<keyword evidence="2" id="KW-1185">Reference proteome</keyword>
<evidence type="ECO:0000313" key="2">
    <source>
        <dbReference type="Proteomes" id="UP001164539"/>
    </source>
</evidence>
<proteinExistence type="predicted"/>
<dbReference type="EMBL" id="CM051394">
    <property type="protein sequence ID" value="KAJ4727758.1"/>
    <property type="molecule type" value="Genomic_DNA"/>
</dbReference>